<keyword evidence="1" id="KW-0472">Membrane</keyword>
<evidence type="ECO:0000256" key="1">
    <source>
        <dbReference type="SAM" id="Phobius"/>
    </source>
</evidence>
<keyword evidence="3" id="KW-1185">Reference proteome</keyword>
<sequence length="171" mass="17946">MKTSRTLSCHRLPGSSQTSLKQQSGVLLLEGLIAILVFSLGILAMFGLQAAAIKSVGESKYRMDAAFLANQLVGTLWVNKANVTAYNCADPCTSSTQAPLNAWLAQVQTTMPGVDLASSPAKAAPVVAVTSDPSGNGIQVTVTVRWRTSNTQNSAAITHNYTTTAYVNANS</sequence>
<organism evidence="2 3">
    <name type="scientific">Parachitinimonas caeni</name>
    <dbReference type="NCBI Taxonomy" id="3031301"/>
    <lineage>
        <taxon>Bacteria</taxon>
        <taxon>Pseudomonadati</taxon>
        <taxon>Pseudomonadota</taxon>
        <taxon>Betaproteobacteria</taxon>
        <taxon>Neisseriales</taxon>
        <taxon>Chitinibacteraceae</taxon>
        <taxon>Parachitinimonas</taxon>
    </lineage>
</organism>
<dbReference type="RefSeq" id="WP_284099277.1">
    <property type="nucleotide sequence ID" value="NZ_JARRAF010000002.1"/>
</dbReference>
<feature type="transmembrane region" description="Helical" evidence="1">
    <location>
        <begin position="32"/>
        <end position="53"/>
    </location>
</feature>
<keyword evidence="1" id="KW-0812">Transmembrane</keyword>
<proteinExistence type="predicted"/>
<reference evidence="2" key="1">
    <citation type="submission" date="2023-03" db="EMBL/GenBank/DDBJ databases">
        <title>Chitinimonas shenzhenensis gen. nov., sp. nov., a novel member of family Burkholderiaceae isolated from activated sludge collected in Shen Zhen, China.</title>
        <authorList>
            <person name="Wang X."/>
        </authorList>
    </citation>
    <scope>NUCLEOTIDE SEQUENCE</scope>
    <source>
        <strain evidence="2">DQS-5</strain>
    </source>
</reference>
<dbReference type="Proteomes" id="UP001172778">
    <property type="component" value="Unassembled WGS sequence"/>
</dbReference>
<comment type="caution">
    <text evidence="2">The sequence shown here is derived from an EMBL/GenBank/DDBJ whole genome shotgun (WGS) entry which is preliminary data.</text>
</comment>
<name>A0ABT7DSE3_9NEIS</name>
<evidence type="ECO:0000313" key="3">
    <source>
        <dbReference type="Proteomes" id="UP001172778"/>
    </source>
</evidence>
<accession>A0ABT7DSE3</accession>
<keyword evidence="1" id="KW-1133">Transmembrane helix</keyword>
<dbReference type="EMBL" id="JARRAF010000002">
    <property type="protein sequence ID" value="MDK2122991.1"/>
    <property type="molecule type" value="Genomic_DNA"/>
</dbReference>
<evidence type="ECO:0008006" key="4">
    <source>
        <dbReference type="Google" id="ProtNLM"/>
    </source>
</evidence>
<protein>
    <recommendedName>
        <fullName evidence="4">Type IV pilus modification protein PilV</fullName>
    </recommendedName>
</protein>
<gene>
    <name evidence="2" type="ORF">PZA18_02870</name>
</gene>
<evidence type="ECO:0000313" key="2">
    <source>
        <dbReference type="EMBL" id="MDK2122991.1"/>
    </source>
</evidence>